<dbReference type="PANTHER" id="PTHR23501">
    <property type="entry name" value="MAJOR FACILITATOR SUPERFAMILY"/>
    <property type="match status" value="1"/>
</dbReference>
<dbReference type="GO" id="GO:0005886">
    <property type="term" value="C:plasma membrane"/>
    <property type="evidence" value="ECO:0007669"/>
    <property type="project" value="TreeGrafter"/>
</dbReference>
<keyword evidence="2 5" id="KW-0812">Transmembrane</keyword>
<protein>
    <submittedName>
        <fullName evidence="7">Putative MFS family arabinose efflux permease</fullName>
    </submittedName>
</protein>
<dbReference type="SUPFAM" id="SSF103473">
    <property type="entry name" value="MFS general substrate transporter"/>
    <property type="match status" value="1"/>
</dbReference>
<keyword evidence="4 5" id="KW-0472">Membrane</keyword>
<feature type="transmembrane region" description="Helical" evidence="5">
    <location>
        <begin position="87"/>
        <end position="106"/>
    </location>
</feature>
<keyword evidence="8" id="KW-1185">Reference proteome</keyword>
<dbReference type="OrthoDB" id="9812221at2"/>
<evidence type="ECO:0000256" key="3">
    <source>
        <dbReference type="ARBA" id="ARBA00022989"/>
    </source>
</evidence>
<evidence type="ECO:0000313" key="8">
    <source>
        <dbReference type="Proteomes" id="UP000244077"/>
    </source>
</evidence>
<accession>A0A2T5H4E0</accession>
<comment type="caution">
    <text evidence="7">The sequence shown here is derived from an EMBL/GenBank/DDBJ whole genome shotgun (WGS) entry which is preliminary data.</text>
</comment>
<feature type="transmembrane region" description="Helical" evidence="5">
    <location>
        <begin position="440"/>
        <end position="461"/>
    </location>
</feature>
<feature type="transmembrane region" description="Helical" evidence="5">
    <location>
        <begin position="231"/>
        <end position="248"/>
    </location>
</feature>
<feature type="transmembrane region" description="Helical" evidence="5">
    <location>
        <begin position="302"/>
        <end position="323"/>
    </location>
</feature>
<feature type="transmembrane region" description="Helical" evidence="5">
    <location>
        <begin position="145"/>
        <end position="163"/>
    </location>
</feature>
<evidence type="ECO:0000256" key="1">
    <source>
        <dbReference type="ARBA" id="ARBA00004141"/>
    </source>
</evidence>
<sequence>MTNPPRDRPGFSRLFERGTPRLLAAALLAIFMAALEQTIMGPVLGRIIAELGDGGLVPWLTTGYLLAATVSAPLYGAIADIRGRRSALLLASAAFLLGSLLCALSFRLDMLLIARIIQGAGAGGLISLPFTVVADRVPMQTRAVFSAYISTIFAVAGLMGPVVGGAVAEWLDWRWVFWFNLLPGALVIYWVRTAITPRAPLKGRRIDLKGGVYLLCAATPTILFLERVGAEGAMTFAGLAVVFWAIFLRHLLRSRDPLVPLAVMRNPSIFFAAFGLAMTQGTNLGLAVYLPIYFQKIHGLDAGAAGLALLAFVGAIMLGAYVPPRLLRRNPAYKPLMLISALTTFVFALGFWLCTLFDLPFVVVILSNIGLGVGIGLLYPVYTLIVQNAAPQGQMGAAIGVLAFLRSLGGTLGVSIAGIAALRAGLLTESAAQDGAGQGLFGLTAPLLMGLCLVAVALLPARRLEGFGRER</sequence>
<dbReference type="Proteomes" id="UP000244077">
    <property type="component" value="Unassembled WGS sequence"/>
</dbReference>
<dbReference type="PANTHER" id="PTHR23501:SF197">
    <property type="entry name" value="COMD"/>
    <property type="match status" value="1"/>
</dbReference>
<keyword evidence="3 5" id="KW-1133">Transmembrane helix</keyword>
<dbReference type="Gene3D" id="1.20.1720.10">
    <property type="entry name" value="Multidrug resistance protein D"/>
    <property type="match status" value="1"/>
</dbReference>
<feature type="domain" description="Major facilitator superfamily (MFS) profile" evidence="6">
    <location>
        <begin position="22"/>
        <end position="463"/>
    </location>
</feature>
<dbReference type="InterPro" id="IPR011701">
    <property type="entry name" value="MFS"/>
</dbReference>
<evidence type="ECO:0000256" key="2">
    <source>
        <dbReference type="ARBA" id="ARBA00022692"/>
    </source>
</evidence>
<dbReference type="Pfam" id="PF07690">
    <property type="entry name" value="MFS_1"/>
    <property type="match status" value="1"/>
</dbReference>
<evidence type="ECO:0000256" key="5">
    <source>
        <dbReference type="SAM" id="Phobius"/>
    </source>
</evidence>
<dbReference type="Gene3D" id="1.20.1250.20">
    <property type="entry name" value="MFS general substrate transporter like domains"/>
    <property type="match status" value="1"/>
</dbReference>
<dbReference type="PROSITE" id="PS50850">
    <property type="entry name" value="MFS"/>
    <property type="match status" value="1"/>
</dbReference>
<dbReference type="InterPro" id="IPR036259">
    <property type="entry name" value="MFS_trans_sf"/>
</dbReference>
<feature type="transmembrane region" description="Helical" evidence="5">
    <location>
        <begin position="269"/>
        <end position="290"/>
    </location>
</feature>
<feature type="transmembrane region" description="Helical" evidence="5">
    <location>
        <begin position="335"/>
        <end position="353"/>
    </location>
</feature>
<feature type="transmembrane region" description="Helical" evidence="5">
    <location>
        <begin position="175"/>
        <end position="194"/>
    </location>
</feature>
<feature type="transmembrane region" description="Helical" evidence="5">
    <location>
        <begin position="397"/>
        <end position="420"/>
    </location>
</feature>
<feature type="transmembrane region" description="Helical" evidence="5">
    <location>
        <begin position="359"/>
        <end position="385"/>
    </location>
</feature>
<reference evidence="7 8" key="1">
    <citation type="submission" date="2018-04" db="EMBL/GenBank/DDBJ databases">
        <title>Genomic Encyclopedia of Archaeal and Bacterial Type Strains, Phase II (KMG-II): from individual species to whole genera.</title>
        <authorList>
            <person name="Goeker M."/>
        </authorList>
    </citation>
    <scope>NUCLEOTIDE SEQUENCE [LARGE SCALE GENOMIC DNA]</scope>
    <source>
        <strain evidence="7 8">DSM 100434</strain>
    </source>
</reference>
<feature type="transmembrane region" description="Helical" evidence="5">
    <location>
        <begin position="112"/>
        <end position="133"/>
    </location>
</feature>
<name>A0A2T5H4E0_9RHOB</name>
<organism evidence="7 8">
    <name type="scientific">Celeribacter persicus</name>
    <dbReference type="NCBI Taxonomy" id="1651082"/>
    <lineage>
        <taxon>Bacteria</taxon>
        <taxon>Pseudomonadati</taxon>
        <taxon>Pseudomonadota</taxon>
        <taxon>Alphaproteobacteria</taxon>
        <taxon>Rhodobacterales</taxon>
        <taxon>Roseobacteraceae</taxon>
        <taxon>Celeribacter</taxon>
    </lineage>
</organism>
<gene>
    <name evidence="7" type="ORF">C8N42_12814</name>
</gene>
<evidence type="ECO:0000313" key="7">
    <source>
        <dbReference type="EMBL" id="PTQ66389.1"/>
    </source>
</evidence>
<feature type="transmembrane region" description="Helical" evidence="5">
    <location>
        <begin position="206"/>
        <end position="225"/>
    </location>
</feature>
<dbReference type="EMBL" id="QAOH01000028">
    <property type="protein sequence ID" value="PTQ66389.1"/>
    <property type="molecule type" value="Genomic_DNA"/>
</dbReference>
<evidence type="ECO:0000259" key="6">
    <source>
        <dbReference type="PROSITE" id="PS50850"/>
    </source>
</evidence>
<evidence type="ECO:0000256" key="4">
    <source>
        <dbReference type="ARBA" id="ARBA00023136"/>
    </source>
</evidence>
<comment type="subcellular location">
    <subcellularLocation>
        <location evidence="1">Membrane</location>
        <topology evidence="1">Multi-pass membrane protein</topology>
    </subcellularLocation>
</comment>
<feature type="transmembrane region" description="Helical" evidence="5">
    <location>
        <begin position="55"/>
        <end position="75"/>
    </location>
</feature>
<dbReference type="RefSeq" id="WP_107818057.1">
    <property type="nucleotide sequence ID" value="NZ_QAOH01000028.1"/>
</dbReference>
<dbReference type="InterPro" id="IPR020846">
    <property type="entry name" value="MFS_dom"/>
</dbReference>
<proteinExistence type="predicted"/>
<dbReference type="AlphaFoldDB" id="A0A2T5H4E0"/>
<dbReference type="PRINTS" id="PR01036">
    <property type="entry name" value="TCRTETB"/>
</dbReference>
<dbReference type="GO" id="GO:0022857">
    <property type="term" value="F:transmembrane transporter activity"/>
    <property type="evidence" value="ECO:0007669"/>
    <property type="project" value="InterPro"/>
</dbReference>